<reference evidence="1 2" key="2">
    <citation type="journal article" date="2022" name="Mol. Ecol. Resour.">
        <title>The genomes of chicory, endive, great burdock and yacon provide insights into Asteraceae paleo-polyploidization history and plant inulin production.</title>
        <authorList>
            <person name="Fan W."/>
            <person name="Wang S."/>
            <person name="Wang H."/>
            <person name="Wang A."/>
            <person name="Jiang F."/>
            <person name="Liu H."/>
            <person name="Zhao H."/>
            <person name="Xu D."/>
            <person name="Zhang Y."/>
        </authorList>
    </citation>
    <scope>NUCLEOTIDE SEQUENCE [LARGE SCALE GENOMIC DNA]</scope>
    <source>
        <strain evidence="2">cv. Punajuju</strain>
        <tissue evidence="1">Leaves</tissue>
    </source>
</reference>
<evidence type="ECO:0000313" key="2">
    <source>
        <dbReference type="Proteomes" id="UP001055811"/>
    </source>
</evidence>
<keyword evidence="2" id="KW-1185">Reference proteome</keyword>
<evidence type="ECO:0000313" key="1">
    <source>
        <dbReference type="EMBL" id="KAI3766183.1"/>
    </source>
</evidence>
<dbReference type="Proteomes" id="UP001055811">
    <property type="component" value="Linkage Group LG03"/>
</dbReference>
<protein>
    <submittedName>
        <fullName evidence="1">Uncharacterized protein</fullName>
    </submittedName>
</protein>
<organism evidence="1 2">
    <name type="scientific">Cichorium intybus</name>
    <name type="common">Chicory</name>
    <dbReference type="NCBI Taxonomy" id="13427"/>
    <lineage>
        <taxon>Eukaryota</taxon>
        <taxon>Viridiplantae</taxon>
        <taxon>Streptophyta</taxon>
        <taxon>Embryophyta</taxon>
        <taxon>Tracheophyta</taxon>
        <taxon>Spermatophyta</taxon>
        <taxon>Magnoliopsida</taxon>
        <taxon>eudicotyledons</taxon>
        <taxon>Gunneridae</taxon>
        <taxon>Pentapetalae</taxon>
        <taxon>asterids</taxon>
        <taxon>campanulids</taxon>
        <taxon>Asterales</taxon>
        <taxon>Asteraceae</taxon>
        <taxon>Cichorioideae</taxon>
        <taxon>Cichorieae</taxon>
        <taxon>Cichoriinae</taxon>
        <taxon>Cichorium</taxon>
    </lineage>
</organism>
<comment type="caution">
    <text evidence="1">The sequence shown here is derived from an EMBL/GenBank/DDBJ whole genome shotgun (WGS) entry which is preliminary data.</text>
</comment>
<accession>A0ACB9F5K2</accession>
<gene>
    <name evidence="1" type="ORF">L2E82_16235</name>
</gene>
<name>A0ACB9F5K2_CICIN</name>
<sequence>MFSDCNNRRSKLEITNDKMLYTSLNGKLEHRSVLPEASIMKGAEDNMLSEIVVQGDDLQVEQMRHDVSEQRASGALINRSFKSKTSLISSVVSDQQQTHRQISLFHPRKR</sequence>
<proteinExistence type="predicted"/>
<dbReference type="EMBL" id="CM042011">
    <property type="protein sequence ID" value="KAI3766183.1"/>
    <property type="molecule type" value="Genomic_DNA"/>
</dbReference>
<reference evidence="2" key="1">
    <citation type="journal article" date="2022" name="Mol. Ecol. Resour.">
        <title>The genomes of chicory, endive, great burdock and yacon provide insights into Asteraceae palaeo-polyploidization history and plant inulin production.</title>
        <authorList>
            <person name="Fan W."/>
            <person name="Wang S."/>
            <person name="Wang H."/>
            <person name="Wang A."/>
            <person name="Jiang F."/>
            <person name="Liu H."/>
            <person name="Zhao H."/>
            <person name="Xu D."/>
            <person name="Zhang Y."/>
        </authorList>
    </citation>
    <scope>NUCLEOTIDE SEQUENCE [LARGE SCALE GENOMIC DNA]</scope>
    <source>
        <strain evidence="2">cv. Punajuju</strain>
    </source>
</reference>